<keyword evidence="2" id="KW-1185">Reference proteome</keyword>
<gene>
    <name evidence="1" type="ORF">K7432_003487</name>
</gene>
<organism evidence="1 2">
    <name type="scientific">Basidiobolus ranarum</name>
    <dbReference type="NCBI Taxonomy" id="34480"/>
    <lineage>
        <taxon>Eukaryota</taxon>
        <taxon>Fungi</taxon>
        <taxon>Fungi incertae sedis</taxon>
        <taxon>Zoopagomycota</taxon>
        <taxon>Entomophthoromycotina</taxon>
        <taxon>Basidiobolomycetes</taxon>
        <taxon>Basidiobolales</taxon>
        <taxon>Basidiobolaceae</taxon>
        <taxon>Basidiobolus</taxon>
    </lineage>
</organism>
<reference evidence="1 2" key="1">
    <citation type="submission" date="2023-04" db="EMBL/GenBank/DDBJ databases">
        <title>Genome of Basidiobolus ranarum AG-B5.</title>
        <authorList>
            <person name="Stajich J.E."/>
            <person name="Carter-House D."/>
            <person name="Gryganskyi A."/>
        </authorList>
    </citation>
    <scope>NUCLEOTIDE SEQUENCE [LARGE SCALE GENOMIC DNA]</scope>
    <source>
        <strain evidence="1 2">AG-B5</strain>
    </source>
</reference>
<dbReference type="Proteomes" id="UP001479436">
    <property type="component" value="Unassembled WGS sequence"/>
</dbReference>
<dbReference type="EMBL" id="JASJQH010000107">
    <property type="protein sequence ID" value="KAK9767012.1"/>
    <property type="molecule type" value="Genomic_DNA"/>
</dbReference>
<accession>A0ABR2WZS9</accession>
<proteinExistence type="predicted"/>
<evidence type="ECO:0000313" key="1">
    <source>
        <dbReference type="EMBL" id="KAK9767012.1"/>
    </source>
</evidence>
<evidence type="ECO:0000313" key="2">
    <source>
        <dbReference type="Proteomes" id="UP001479436"/>
    </source>
</evidence>
<name>A0ABR2WZS9_9FUNG</name>
<sequence length="152" mass="16887">MTASGGEFYAAFRATELEVKTDEVPQYTVSSVAQELACGGCFTTEAQKGIPVDPNVVIPMTTFSYHEYPTLNEHPHVFFPLSSQQTVKASKVTIARPHRIRSKISPELALEGSVLVDIINNRKPNSKRVLSDREQLRVFALENRLAKRVASI</sequence>
<comment type="caution">
    <text evidence="1">The sequence shown here is derived from an EMBL/GenBank/DDBJ whole genome shotgun (WGS) entry which is preliminary data.</text>
</comment>
<protein>
    <submittedName>
        <fullName evidence="1">Uncharacterized protein</fullName>
    </submittedName>
</protein>